<gene>
    <name evidence="2" type="ORF">JRQ81_003406</name>
</gene>
<feature type="chain" id="PRO_5040485242" evidence="1">
    <location>
        <begin position="27"/>
        <end position="51"/>
    </location>
</feature>
<evidence type="ECO:0000256" key="1">
    <source>
        <dbReference type="SAM" id="SignalP"/>
    </source>
</evidence>
<dbReference type="EMBL" id="JAPFRF010000011">
    <property type="protein sequence ID" value="KAJ7317244.1"/>
    <property type="molecule type" value="Genomic_DNA"/>
</dbReference>
<keyword evidence="3" id="KW-1185">Reference proteome</keyword>
<dbReference type="AlphaFoldDB" id="A0A9Q0XJU5"/>
<proteinExistence type="predicted"/>
<feature type="signal peptide" evidence="1">
    <location>
        <begin position="1"/>
        <end position="26"/>
    </location>
</feature>
<feature type="non-terminal residue" evidence="2">
    <location>
        <position position="1"/>
    </location>
</feature>
<reference evidence="2" key="1">
    <citation type="journal article" date="2023" name="DNA Res.">
        <title>Chromosome-level genome assembly of Phrynocephalus forsythii using third-generation DNA sequencing and Hi-C analysis.</title>
        <authorList>
            <person name="Qi Y."/>
            <person name="Zhao W."/>
            <person name="Zhao Y."/>
            <person name="Niu C."/>
            <person name="Cao S."/>
            <person name="Zhang Y."/>
        </authorList>
    </citation>
    <scope>NUCLEOTIDE SEQUENCE</scope>
    <source>
        <tissue evidence="2">Muscle</tissue>
    </source>
</reference>
<sequence>AAMLGILSCFSCFLVLVFLSSSPSSSAPADDTVVMTTSGPIKGKRLPAGPG</sequence>
<protein>
    <submittedName>
        <fullName evidence="2">Uncharacterized protein</fullName>
    </submittedName>
</protein>
<organism evidence="2 3">
    <name type="scientific">Phrynocephalus forsythii</name>
    <dbReference type="NCBI Taxonomy" id="171643"/>
    <lineage>
        <taxon>Eukaryota</taxon>
        <taxon>Metazoa</taxon>
        <taxon>Chordata</taxon>
        <taxon>Craniata</taxon>
        <taxon>Vertebrata</taxon>
        <taxon>Euteleostomi</taxon>
        <taxon>Lepidosauria</taxon>
        <taxon>Squamata</taxon>
        <taxon>Bifurcata</taxon>
        <taxon>Unidentata</taxon>
        <taxon>Episquamata</taxon>
        <taxon>Toxicofera</taxon>
        <taxon>Iguania</taxon>
        <taxon>Acrodonta</taxon>
        <taxon>Agamidae</taxon>
        <taxon>Agaminae</taxon>
        <taxon>Phrynocephalus</taxon>
    </lineage>
</organism>
<accession>A0A9Q0XJU5</accession>
<evidence type="ECO:0000313" key="3">
    <source>
        <dbReference type="Proteomes" id="UP001142489"/>
    </source>
</evidence>
<dbReference type="Proteomes" id="UP001142489">
    <property type="component" value="Unassembled WGS sequence"/>
</dbReference>
<keyword evidence="1" id="KW-0732">Signal</keyword>
<feature type="non-terminal residue" evidence="2">
    <location>
        <position position="51"/>
    </location>
</feature>
<name>A0A9Q0XJU5_9SAUR</name>
<comment type="caution">
    <text evidence="2">The sequence shown here is derived from an EMBL/GenBank/DDBJ whole genome shotgun (WGS) entry which is preliminary data.</text>
</comment>
<evidence type="ECO:0000313" key="2">
    <source>
        <dbReference type="EMBL" id="KAJ7317244.1"/>
    </source>
</evidence>